<dbReference type="InterPro" id="IPR045877">
    <property type="entry name" value="ZFP36-like"/>
</dbReference>
<dbReference type="PANTHER" id="PTHR12547:SF18">
    <property type="entry name" value="PROTEIN TIS11"/>
    <property type="match status" value="1"/>
</dbReference>
<dbReference type="SUPFAM" id="SSF90229">
    <property type="entry name" value="CCCH zinc finger"/>
    <property type="match status" value="2"/>
</dbReference>
<dbReference type="OrthoDB" id="410307at2759"/>
<dbReference type="GO" id="GO:0008270">
    <property type="term" value="F:zinc ion binding"/>
    <property type="evidence" value="ECO:0007669"/>
    <property type="project" value="UniProtKB-KW"/>
</dbReference>
<evidence type="ECO:0000256" key="5">
    <source>
        <dbReference type="PROSITE-ProRule" id="PRU00723"/>
    </source>
</evidence>
<dbReference type="Proteomes" id="UP000307173">
    <property type="component" value="Unassembled WGS sequence"/>
</dbReference>
<dbReference type="Gene3D" id="4.10.1000.10">
    <property type="entry name" value="Zinc finger, CCCH-type"/>
    <property type="match status" value="2"/>
</dbReference>
<dbReference type="SMART" id="SM00356">
    <property type="entry name" value="ZnF_C3H1"/>
    <property type="match status" value="2"/>
</dbReference>
<keyword evidence="9" id="KW-1185">Reference proteome</keyword>
<keyword evidence="4 5" id="KW-0862">Zinc</keyword>
<evidence type="ECO:0000256" key="3">
    <source>
        <dbReference type="ARBA" id="ARBA00022771"/>
    </source>
</evidence>
<feature type="compositionally biased region" description="Polar residues" evidence="6">
    <location>
        <begin position="81"/>
        <end position="94"/>
    </location>
</feature>
<feature type="domain" description="C3H1-type" evidence="7">
    <location>
        <begin position="250"/>
        <end position="278"/>
    </location>
</feature>
<keyword evidence="2" id="KW-0677">Repeat</keyword>
<dbReference type="GO" id="GO:0003729">
    <property type="term" value="F:mRNA binding"/>
    <property type="evidence" value="ECO:0007669"/>
    <property type="project" value="InterPro"/>
</dbReference>
<dbReference type="InterPro" id="IPR036855">
    <property type="entry name" value="Znf_CCCH_sf"/>
</dbReference>
<evidence type="ECO:0000259" key="7">
    <source>
        <dbReference type="PROSITE" id="PS50103"/>
    </source>
</evidence>
<feature type="zinc finger region" description="C3H1-type" evidence="5">
    <location>
        <begin position="212"/>
        <end position="240"/>
    </location>
</feature>
<dbReference type="InterPro" id="IPR000571">
    <property type="entry name" value="Znf_CCCH"/>
</dbReference>
<organism evidence="8 9">
    <name type="scientific">Pichia inconspicua</name>
    <dbReference type="NCBI Taxonomy" id="52247"/>
    <lineage>
        <taxon>Eukaryota</taxon>
        <taxon>Fungi</taxon>
        <taxon>Dikarya</taxon>
        <taxon>Ascomycota</taxon>
        <taxon>Saccharomycotina</taxon>
        <taxon>Pichiomycetes</taxon>
        <taxon>Pichiales</taxon>
        <taxon>Pichiaceae</taxon>
        <taxon>Pichia</taxon>
    </lineage>
</organism>
<dbReference type="PANTHER" id="PTHR12547">
    <property type="entry name" value="CCCH ZINC FINGER/TIS11-RELATED"/>
    <property type="match status" value="1"/>
</dbReference>
<evidence type="ECO:0000256" key="4">
    <source>
        <dbReference type="ARBA" id="ARBA00022833"/>
    </source>
</evidence>
<dbReference type="GO" id="GO:0010468">
    <property type="term" value="P:regulation of gene expression"/>
    <property type="evidence" value="ECO:0007669"/>
    <property type="project" value="UniProtKB-ARBA"/>
</dbReference>
<feature type="zinc finger region" description="C3H1-type" evidence="5">
    <location>
        <begin position="250"/>
        <end position="278"/>
    </location>
</feature>
<proteinExistence type="predicted"/>
<comment type="caution">
    <text evidence="8">The sequence shown here is derived from an EMBL/GenBank/DDBJ whole genome shotgun (WGS) entry which is preliminary data.</text>
</comment>
<dbReference type="PROSITE" id="PS50103">
    <property type="entry name" value="ZF_C3H1"/>
    <property type="match status" value="2"/>
</dbReference>
<name>A0A4T0X087_9ASCO</name>
<dbReference type="Pfam" id="PF00642">
    <property type="entry name" value="zf-CCCH"/>
    <property type="match status" value="2"/>
</dbReference>
<evidence type="ECO:0000313" key="9">
    <source>
        <dbReference type="Proteomes" id="UP000307173"/>
    </source>
</evidence>
<dbReference type="GO" id="GO:0006879">
    <property type="term" value="P:intracellular iron ion homeostasis"/>
    <property type="evidence" value="ECO:0007669"/>
    <property type="project" value="UniProtKB-ARBA"/>
</dbReference>
<dbReference type="EMBL" id="SELW01000465">
    <property type="protein sequence ID" value="TID26211.1"/>
    <property type="molecule type" value="Genomic_DNA"/>
</dbReference>
<protein>
    <recommendedName>
        <fullName evidence="7">C3H1-type domain-containing protein</fullName>
    </recommendedName>
</protein>
<keyword evidence="1 5" id="KW-0479">Metal-binding</keyword>
<evidence type="ECO:0000256" key="6">
    <source>
        <dbReference type="SAM" id="MobiDB-lite"/>
    </source>
</evidence>
<dbReference type="FunFam" id="4.10.1000.10:FF:000018">
    <property type="entry name" value="Zinc finger protein"/>
    <property type="match status" value="1"/>
</dbReference>
<dbReference type="FunFam" id="4.10.1000.10:FF:000001">
    <property type="entry name" value="zinc finger CCCH domain-containing protein 15-like"/>
    <property type="match status" value="1"/>
</dbReference>
<feature type="region of interest" description="Disordered" evidence="6">
    <location>
        <begin position="74"/>
        <end position="94"/>
    </location>
</feature>
<accession>A0A4T0X087</accession>
<feature type="domain" description="C3H1-type" evidence="7">
    <location>
        <begin position="212"/>
        <end position="240"/>
    </location>
</feature>
<evidence type="ECO:0000256" key="2">
    <source>
        <dbReference type="ARBA" id="ARBA00022737"/>
    </source>
</evidence>
<reference evidence="8 9" key="1">
    <citation type="journal article" date="2019" name="Front. Genet.">
        <title>Whole-Genome Sequencing of the Opportunistic Yeast Pathogen Candida inconspicua Uncovers Its Hybrid Origin.</title>
        <authorList>
            <person name="Mixao V."/>
            <person name="Hansen A.P."/>
            <person name="Saus E."/>
            <person name="Boekhout T."/>
            <person name="Lass-Florl C."/>
            <person name="Gabaldon T."/>
        </authorList>
    </citation>
    <scope>NUCLEOTIDE SEQUENCE [LARGE SCALE GENOMIC DNA]</scope>
    <source>
        <strain evidence="8 9">CBS 180</strain>
    </source>
</reference>
<dbReference type="AlphaFoldDB" id="A0A4T0X087"/>
<keyword evidence="3 5" id="KW-0863">Zinc-finger</keyword>
<dbReference type="STRING" id="52247.A0A4T0X087"/>
<gene>
    <name evidence="8" type="ORF">CANINC_002800</name>
</gene>
<evidence type="ECO:0000313" key="8">
    <source>
        <dbReference type="EMBL" id="TID26211.1"/>
    </source>
</evidence>
<sequence>MANYSHLDSILRQQLSPTSVLSVQTQGNGYPNLSQIKPSGLGHQQLSPSEMLKANTSSLNNNLQLPLSLLSDFPSTSTSPNNSDYLSNKSSNRSSFANQQVSQLPFVSSPTFAPSTDLWNNQNSFSDESLNNNWNSYAINPIIAPQPQPQQKSTFNDEFINYSYLNKLSTQHELRKPNISPLQSNNQTISQQQRLQQNVFVPQHKAQINKSLFKTELCDSYSKLGYCPYNNKCQFAHGEADLIKVPRSKNFKTKMCKNWLELGYCKYGKRCCYKHGQLDLPPY</sequence>
<evidence type="ECO:0000256" key="1">
    <source>
        <dbReference type="ARBA" id="ARBA00022723"/>
    </source>
</evidence>